<keyword evidence="1" id="KW-1133">Transmembrane helix</keyword>
<evidence type="ECO:0000256" key="1">
    <source>
        <dbReference type="SAM" id="Phobius"/>
    </source>
</evidence>
<proteinExistence type="predicted"/>
<gene>
    <name evidence="2" type="ORF">DFR69_102490</name>
</gene>
<name>A0A317NWP5_9NOCA</name>
<evidence type="ECO:0000313" key="2">
    <source>
        <dbReference type="EMBL" id="PWV79427.1"/>
    </source>
</evidence>
<reference evidence="2 3" key="1">
    <citation type="submission" date="2018-05" db="EMBL/GenBank/DDBJ databases">
        <title>Genomic Encyclopedia of Type Strains, Phase IV (KMG-IV): sequencing the most valuable type-strain genomes for metagenomic binning, comparative biology and taxonomic classification.</title>
        <authorList>
            <person name="Goeker M."/>
        </authorList>
    </citation>
    <scope>NUCLEOTIDE SEQUENCE [LARGE SCALE GENOMIC DNA]</scope>
    <source>
        <strain evidence="2 3">DSM 44717</strain>
    </source>
</reference>
<organism evidence="2 3">
    <name type="scientific">Nocardia neocaledoniensis</name>
    <dbReference type="NCBI Taxonomy" id="236511"/>
    <lineage>
        <taxon>Bacteria</taxon>
        <taxon>Bacillati</taxon>
        <taxon>Actinomycetota</taxon>
        <taxon>Actinomycetes</taxon>
        <taxon>Mycobacteriales</taxon>
        <taxon>Nocardiaceae</taxon>
        <taxon>Nocardia</taxon>
    </lineage>
</organism>
<dbReference type="AlphaFoldDB" id="A0A317NWP5"/>
<evidence type="ECO:0000313" key="3">
    <source>
        <dbReference type="Proteomes" id="UP000246410"/>
    </source>
</evidence>
<comment type="caution">
    <text evidence="2">The sequence shown here is derived from an EMBL/GenBank/DDBJ whole genome shotgun (WGS) entry which is preliminary data.</text>
</comment>
<dbReference type="EMBL" id="QGTL01000002">
    <property type="protein sequence ID" value="PWV79427.1"/>
    <property type="molecule type" value="Genomic_DNA"/>
</dbReference>
<keyword evidence="1" id="KW-0812">Transmembrane</keyword>
<dbReference type="Proteomes" id="UP000246410">
    <property type="component" value="Unassembled WGS sequence"/>
</dbReference>
<protein>
    <submittedName>
        <fullName evidence="2">Uncharacterized protein</fullName>
    </submittedName>
</protein>
<accession>A0A317NWP5</accession>
<dbReference type="PROSITE" id="PS51257">
    <property type="entry name" value="PROKAR_LIPOPROTEIN"/>
    <property type="match status" value="1"/>
</dbReference>
<keyword evidence="3" id="KW-1185">Reference proteome</keyword>
<sequence length="212" mass="23688">MTPRRRFSLPWSAAAVSACVLAVVIVVATVMWLGRENGASAISQWTPGTPIDIPTSRKYRELEQDSHCELMDLAELARRGSAGWQQNRQEPIGSTGYCSGTFGDLTVSLNLDVTRAGADRRRQYDNFKYFVGERVSDPNASFEYLPGLGEDAFVREGANEDRRAVTEVRIGVLDENLFVDTTLTIHGSRIGRVELRRLTEQHVRTVMRNLLA</sequence>
<feature type="transmembrane region" description="Helical" evidence="1">
    <location>
        <begin position="12"/>
        <end position="34"/>
    </location>
</feature>
<keyword evidence="1" id="KW-0472">Membrane</keyword>